<dbReference type="Proteomes" id="UP000009231">
    <property type="component" value="Chromosome"/>
</dbReference>
<dbReference type="EMBL" id="CP002772">
    <property type="protein sequence ID" value="AEG17716.1"/>
    <property type="molecule type" value="Genomic_DNA"/>
</dbReference>
<dbReference type="KEGG" id="mew:MSWAN_0681"/>
<protein>
    <recommendedName>
        <fullName evidence="4">DZANK-type domain-containing protein</fullName>
    </recommendedName>
</protein>
<dbReference type="HOGENOM" id="CLU_1149827_0_0_2"/>
<dbReference type="RefSeq" id="WP_013825218.1">
    <property type="nucleotide sequence ID" value="NC_015574.1"/>
</dbReference>
<evidence type="ECO:0000313" key="2">
    <source>
        <dbReference type="EMBL" id="AEG17716.1"/>
    </source>
</evidence>
<feature type="transmembrane region" description="Helical" evidence="1">
    <location>
        <begin position="214"/>
        <end position="231"/>
    </location>
</feature>
<keyword evidence="1" id="KW-0472">Membrane</keyword>
<reference evidence="2 3" key="1">
    <citation type="journal article" date="2014" name="Int. J. Syst. Evol. Microbiol.">
        <title>Methanobacterium paludis sp. nov. and a novel strain of Methanobacterium lacus isolated from northern peatlands.</title>
        <authorList>
            <person name="Cadillo-Quiroz H."/>
            <person name="Brauer S.L."/>
            <person name="Goodson N."/>
            <person name="Yavitt J.B."/>
            <person name="Zinder S.H."/>
        </authorList>
    </citation>
    <scope>NUCLEOTIDE SEQUENCE [LARGE SCALE GENOMIC DNA]</scope>
    <source>
        <strain evidence="3">DSM 25820 / JCM 18151 / SWAN1</strain>
    </source>
</reference>
<dbReference type="GeneID" id="43931993"/>
<name>F6D6K3_METPW</name>
<proteinExistence type="predicted"/>
<feature type="transmembrane region" description="Helical" evidence="1">
    <location>
        <begin position="187"/>
        <end position="208"/>
    </location>
</feature>
<evidence type="ECO:0000313" key="3">
    <source>
        <dbReference type="Proteomes" id="UP000009231"/>
    </source>
</evidence>
<keyword evidence="1" id="KW-0812">Transmembrane</keyword>
<evidence type="ECO:0008006" key="4">
    <source>
        <dbReference type="Google" id="ProtNLM"/>
    </source>
</evidence>
<keyword evidence="1" id="KW-1133">Transmembrane helix</keyword>
<feature type="transmembrane region" description="Helical" evidence="1">
    <location>
        <begin position="122"/>
        <end position="146"/>
    </location>
</feature>
<keyword evidence="3" id="KW-1185">Reference proteome</keyword>
<accession>F6D6K3</accession>
<organism evidence="2 3">
    <name type="scientific">Methanobacterium paludis (strain DSM 25820 / JCM 18151 / SWAN1)</name>
    <dbReference type="NCBI Taxonomy" id="868131"/>
    <lineage>
        <taxon>Archaea</taxon>
        <taxon>Methanobacteriati</taxon>
        <taxon>Methanobacteriota</taxon>
        <taxon>Methanomada group</taxon>
        <taxon>Methanobacteria</taxon>
        <taxon>Methanobacteriales</taxon>
        <taxon>Methanobacteriaceae</taxon>
        <taxon>Methanobacterium</taxon>
    </lineage>
</organism>
<gene>
    <name evidence="2" type="ordered locus">MSWAN_0681</name>
</gene>
<dbReference type="eggNOG" id="arCOG01917">
    <property type="taxonomic scope" value="Archaea"/>
</dbReference>
<sequence>MPYLICESCGGYYELMEDESPEDFDNCQCGGNLRLVDSINEIEDKIEDPEKQHLICPHCGNKEYQGIFCSKCGGKLITLKNDVLDSEHKTEVEKLSENAKNFTEIDLDFPGETKGLFERIKLVAVAGGIGFFIIAAIVSTVIFLILSPSNFSFGFLVYIVIFSILMIISGAITAYISKSNDYPDGAVNGLTVGVIVGSITGILTFSVLYLLGNAVLYAVFGALGGIICIWFKNNSKQREKQ</sequence>
<evidence type="ECO:0000256" key="1">
    <source>
        <dbReference type="SAM" id="Phobius"/>
    </source>
</evidence>
<dbReference type="AlphaFoldDB" id="F6D6K3"/>
<dbReference type="OrthoDB" id="70331at2157"/>
<feature type="transmembrane region" description="Helical" evidence="1">
    <location>
        <begin position="152"/>
        <end position="175"/>
    </location>
</feature>